<dbReference type="AlphaFoldDB" id="A0AA34RV24"/>
<reference evidence="2 3" key="1">
    <citation type="submission" date="2014-11" db="EMBL/GenBank/DDBJ databases">
        <title>Complete genome sequence of Pseudomonas putida S12 including megaplasmid pTTS12.</title>
        <authorList>
            <person name="Kuepper J."/>
            <person name="Ruijssenaars H.J."/>
            <person name="Blank L.M."/>
            <person name="de Winde J.H."/>
            <person name="Wierckx N."/>
        </authorList>
    </citation>
    <scope>NUCLEOTIDE SEQUENCE [LARGE SCALE GENOMIC DNA]</scope>
    <source>
        <strain evidence="2 3">S12</strain>
    </source>
</reference>
<accession>A0AA34RV24</accession>
<feature type="domain" description="Antitoxin Xre/MbcA/ParS-like toxin-binding" evidence="1">
    <location>
        <begin position="11"/>
        <end position="60"/>
    </location>
</feature>
<evidence type="ECO:0000313" key="2">
    <source>
        <dbReference type="EMBL" id="AJA14096.1"/>
    </source>
</evidence>
<proteinExistence type="predicted"/>
<protein>
    <recommendedName>
        <fullName evidence="1">Antitoxin Xre/MbcA/ParS-like toxin-binding domain-containing protein</fullName>
    </recommendedName>
</protein>
<evidence type="ECO:0000313" key="3">
    <source>
        <dbReference type="Proteomes" id="UP000017753"/>
    </source>
</evidence>
<dbReference type="InterPro" id="IPR024467">
    <property type="entry name" value="Xre/MbcA/ParS-like_toxin-bd"/>
</dbReference>
<organism evidence="2 3">
    <name type="scientific">Pseudomonas putida S12</name>
    <dbReference type="NCBI Taxonomy" id="1215087"/>
    <lineage>
        <taxon>Bacteria</taxon>
        <taxon>Pseudomonadati</taxon>
        <taxon>Pseudomonadota</taxon>
        <taxon>Gammaproteobacteria</taxon>
        <taxon>Pseudomonadales</taxon>
        <taxon>Pseudomonadaceae</taxon>
        <taxon>Pseudomonas</taxon>
    </lineage>
</organism>
<dbReference type="Pfam" id="PF09722">
    <property type="entry name" value="Xre_MbcA_ParS_C"/>
    <property type="match status" value="1"/>
</dbReference>
<gene>
    <name evidence="2" type="ORF">RPPX_12320</name>
</gene>
<name>A0AA34RV24_PSEPU</name>
<dbReference type="Proteomes" id="UP000017753">
    <property type="component" value="Chromosome"/>
</dbReference>
<reference evidence="2 3" key="2">
    <citation type="submission" date="2014-11" db="EMBL/GenBank/DDBJ databases">
        <title>Draft genome sequence of the solvent-tolerant Pseudomonas putida S12 including megaplasmid pTTS12.</title>
        <authorList>
            <person name="Wierckx N."/>
            <person name="Nijkamp J."/>
            <person name="Ballerstedt H."/>
            <person name="Siezen R.J."/>
            <person name="Wels M."/>
            <person name="de Ridder D."/>
            <person name="de Winde J.H."/>
            <person name="Ruijssenaars H.J."/>
        </authorList>
    </citation>
    <scope>NUCLEOTIDE SEQUENCE [LARGE SCALE GENOMIC DNA]</scope>
    <source>
        <strain evidence="2 3">S12</strain>
    </source>
</reference>
<dbReference type="EMBL" id="CP009974">
    <property type="protein sequence ID" value="AJA14096.1"/>
    <property type="molecule type" value="Genomic_DNA"/>
</dbReference>
<evidence type="ECO:0000259" key="1">
    <source>
        <dbReference type="Pfam" id="PF09722"/>
    </source>
</evidence>
<sequence length="63" mass="7065">MDYTLLIFGEAERIFGDKATAAAWLSQRRQVFEGHSALAIAVDQDGVDRVLEILLRLEHGFCT</sequence>
<dbReference type="RefSeq" id="WP_019436637.1">
    <property type="nucleotide sequence ID" value="NZ_ALNR01000011.1"/>
</dbReference>